<protein>
    <recommendedName>
        <fullName evidence="7">Peptidoglycan recognition protein family domain-containing protein</fullName>
    </recommendedName>
</protein>
<organism evidence="5 6">
    <name type="scientific">Parenemella sanctibonifatiensis</name>
    <dbReference type="NCBI Taxonomy" id="2016505"/>
    <lineage>
        <taxon>Bacteria</taxon>
        <taxon>Bacillati</taxon>
        <taxon>Actinomycetota</taxon>
        <taxon>Actinomycetes</taxon>
        <taxon>Propionibacteriales</taxon>
        <taxon>Propionibacteriaceae</taxon>
        <taxon>Parenemella</taxon>
    </lineage>
</organism>
<dbReference type="PANTHER" id="PTHR11022">
    <property type="entry name" value="PEPTIDOGLYCAN RECOGNITION PROTEIN"/>
    <property type="match status" value="1"/>
</dbReference>
<name>A0A255ET94_9ACTN</name>
<evidence type="ECO:0000313" key="5">
    <source>
        <dbReference type="EMBL" id="OYN91343.1"/>
    </source>
</evidence>
<dbReference type="SMART" id="SM00644">
    <property type="entry name" value="Ami_2"/>
    <property type="match status" value="1"/>
</dbReference>
<dbReference type="InterPro" id="IPR006619">
    <property type="entry name" value="PGRP_domain_met/bac"/>
</dbReference>
<dbReference type="SMART" id="SM00701">
    <property type="entry name" value="PGRP"/>
    <property type="match status" value="1"/>
</dbReference>
<dbReference type="Gene3D" id="3.40.80.10">
    <property type="entry name" value="Peptidoglycan recognition protein-like"/>
    <property type="match status" value="1"/>
</dbReference>
<dbReference type="GO" id="GO:0008745">
    <property type="term" value="F:N-acetylmuramoyl-L-alanine amidase activity"/>
    <property type="evidence" value="ECO:0007669"/>
    <property type="project" value="InterPro"/>
</dbReference>
<feature type="compositionally biased region" description="Polar residues" evidence="2">
    <location>
        <begin position="168"/>
        <end position="186"/>
    </location>
</feature>
<evidence type="ECO:0000259" key="3">
    <source>
        <dbReference type="SMART" id="SM00644"/>
    </source>
</evidence>
<comment type="similarity">
    <text evidence="1">Belongs to the N-acetylmuramoyl-L-alanine amidase 2 family.</text>
</comment>
<reference evidence="5 6" key="1">
    <citation type="submission" date="2017-07" db="EMBL/GenBank/DDBJ databases">
        <title>Draft whole genome sequences of clinical Proprionibacteriaceae strains.</title>
        <authorList>
            <person name="Bernier A.-M."/>
            <person name="Bernard K."/>
            <person name="Domingo M.-C."/>
        </authorList>
    </citation>
    <scope>NUCLEOTIDE SEQUENCE [LARGE SCALE GENOMIC DNA]</scope>
    <source>
        <strain evidence="5 6">NML 150081</strain>
    </source>
</reference>
<evidence type="ECO:0008006" key="7">
    <source>
        <dbReference type="Google" id="ProtNLM"/>
    </source>
</evidence>
<dbReference type="AlphaFoldDB" id="A0A255ET94"/>
<proteinExistence type="inferred from homology"/>
<dbReference type="InterPro" id="IPR013207">
    <property type="entry name" value="LGFP"/>
</dbReference>
<feature type="domain" description="Peptidoglycan recognition protein family" evidence="4">
    <location>
        <begin position="194"/>
        <end position="345"/>
    </location>
</feature>
<feature type="region of interest" description="Disordered" evidence="2">
    <location>
        <begin position="168"/>
        <end position="194"/>
    </location>
</feature>
<gene>
    <name evidence="5" type="ORF">CGZ91_07900</name>
</gene>
<dbReference type="InterPro" id="IPR002502">
    <property type="entry name" value="Amidase_domain"/>
</dbReference>
<dbReference type="EMBL" id="NMVJ01000006">
    <property type="protein sequence ID" value="OYN91343.1"/>
    <property type="molecule type" value="Genomic_DNA"/>
</dbReference>
<feature type="domain" description="N-acetylmuramoyl-L-alanine amidase" evidence="3">
    <location>
        <begin position="210"/>
        <end position="361"/>
    </location>
</feature>
<dbReference type="SUPFAM" id="SSF55846">
    <property type="entry name" value="N-acetylmuramoyl-L-alanine amidase-like"/>
    <property type="match status" value="1"/>
</dbReference>
<keyword evidence="6" id="KW-1185">Reference proteome</keyword>
<comment type="caution">
    <text evidence="5">The sequence shown here is derived from an EMBL/GenBank/DDBJ whole genome shotgun (WGS) entry which is preliminary data.</text>
</comment>
<sequence length="695" mass="74546">MITPVPCVPMTTAATTVAPASGLGPRPLEGSPVPKLRSVLVAITLALLAPLFVVTGAAAQDESTPIERIDLPTASSGEQVAGELRQNKVDPFTLVAVTWQGSLRALDAEVRVDGEDGWSDWQQLTLSEEAEGEARGGSEPLWVGEATGFEVRLRGTGAASDVQVSLIRSETRSTDTQQRPQVQRRSAANGAAQPVITTRAQWGADERLITPDCVAPNIASTLKAGVVHHTAGSNNYTAAQAAAQLRGIYAYHVRDRGWCDIGYNFLVDKYGKIYEGRHGGIDKPIIGAHAGGWNTATVGVSIMMNSDTMKPTDVSLEAMVSVFAWKFSLHGIDPLGKTTLNGRTINTIEPHKALTATDCPGVNLRPKLDWIRQRTAQLMGTGEEPDRSPISDRWAAEGGANGPWGAMVGGIKETADGGSWADFANVTAYASPTGEIAVVQGRIRDRWKELGGATSGLGLPRSNETAGPHGSRVTTFEHGRMIWTLPTDAQPIYGWFNSNYDRLSNAVGVPTSGEYLRQGRIVQDFTRGRFYLTNGSLHAVYGTIWDRYNAMGADESALGLPVSSEEAGPAGSRQTRFANGWMVWRIDTGAQPVLGWFGANYEGLSTALGVPTSGEYLRQGRIVQDFENGRIYLNGNLAAVYGRIWDQYAAMGADQSWLGLPLGSEEAGPNGSRQVRFEHGTLRWTLSGGVTILVS</sequence>
<accession>A0A255ET94</accession>
<dbReference type="Pfam" id="PF08310">
    <property type="entry name" value="LGFP"/>
    <property type="match status" value="5"/>
</dbReference>
<dbReference type="CDD" id="cd06583">
    <property type="entry name" value="PGRP"/>
    <property type="match status" value="1"/>
</dbReference>
<dbReference type="Proteomes" id="UP000216300">
    <property type="component" value="Unassembled WGS sequence"/>
</dbReference>
<dbReference type="OrthoDB" id="9773852at2"/>
<dbReference type="Pfam" id="PF01510">
    <property type="entry name" value="Amidase_2"/>
    <property type="match status" value="1"/>
</dbReference>
<dbReference type="InterPro" id="IPR036505">
    <property type="entry name" value="Amidase/PGRP_sf"/>
</dbReference>
<evidence type="ECO:0000259" key="4">
    <source>
        <dbReference type="SMART" id="SM00701"/>
    </source>
</evidence>
<dbReference type="InterPro" id="IPR015510">
    <property type="entry name" value="PGRP"/>
</dbReference>
<evidence type="ECO:0000313" key="6">
    <source>
        <dbReference type="Proteomes" id="UP000216300"/>
    </source>
</evidence>
<dbReference type="GO" id="GO:0008270">
    <property type="term" value="F:zinc ion binding"/>
    <property type="evidence" value="ECO:0007669"/>
    <property type="project" value="InterPro"/>
</dbReference>
<evidence type="ECO:0000256" key="1">
    <source>
        <dbReference type="ARBA" id="ARBA00007553"/>
    </source>
</evidence>
<evidence type="ECO:0000256" key="2">
    <source>
        <dbReference type="SAM" id="MobiDB-lite"/>
    </source>
</evidence>
<dbReference type="PANTHER" id="PTHR11022:SF41">
    <property type="entry name" value="PEPTIDOGLYCAN-RECOGNITION PROTEIN LC-RELATED"/>
    <property type="match status" value="1"/>
</dbReference>
<dbReference type="GO" id="GO:0009253">
    <property type="term" value="P:peptidoglycan catabolic process"/>
    <property type="evidence" value="ECO:0007669"/>
    <property type="project" value="InterPro"/>
</dbReference>